<gene>
    <name evidence="2" type="ORF">FOE67_19190</name>
</gene>
<dbReference type="AlphaFoldDB" id="A0A7W3T612"/>
<accession>A0A7W3T612</accession>
<evidence type="ECO:0008006" key="4">
    <source>
        <dbReference type="Google" id="ProtNLM"/>
    </source>
</evidence>
<protein>
    <recommendedName>
        <fullName evidence="4">Secreted protein</fullName>
    </recommendedName>
</protein>
<dbReference type="Pfam" id="PF19664">
    <property type="entry name" value="DUF6167"/>
    <property type="match status" value="1"/>
</dbReference>
<keyword evidence="3" id="KW-1185">Reference proteome</keyword>
<reference evidence="3" key="1">
    <citation type="submission" date="2019-10" db="EMBL/GenBank/DDBJ databases">
        <title>Streptomyces sp. nov., a novel actinobacterium isolated from alkaline environment.</title>
        <authorList>
            <person name="Golinska P."/>
        </authorList>
    </citation>
    <scope>NUCLEOTIDE SEQUENCE [LARGE SCALE GENOMIC DNA]</scope>
    <source>
        <strain evidence="3">DSM 42108</strain>
    </source>
</reference>
<proteinExistence type="predicted"/>
<name>A0A7W3T612_9ACTN</name>
<dbReference type="EMBL" id="VKHS01000556">
    <property type="protein sequence ID" value="MBB0231569.1"/>
    <property type="molecule type" value="Genomic_DNA"/>
</dbReference>
<feature type="region of interest" description="Disordered" evidence="1">
    <location>
        <begin position="117"/>
        <end position="166"/>
    </location>
</feature>
<comment type="caution">
    <text evidence="2">The sequence shown here is derived from an EMBL/GenBank/DDBJ whole genome shotgun (WGS) entry which is preliminary data.</text>
</comment>
<organism evidence="2 3">
    <name type="scientific">Streptomyces calidiresistens</name>
    <dbReference type="NCBI Taxonomy" id="1485586"/>
    <lineage>
        <taxon>Bacteria</taxon>
        <taxon>Bacillati</taxon>
        <taxon>Actinomycetota</taxon>
        <taxon>Actinomycetes</taxon>
        <taxon>Kitasatosporales</taxon>
        <taxon>Streptomycetaceae</taxon>
        <taxon>Streptomyces</taxon>
    </lineage>
</organism>
<evidence type="ECO:0000256" key="1">
    <source>
        <dbReference type="SAM" id="MobiDB-lite"/>
    </source>
</evidence>
<feature type="compositionally biased region" description="Gly residues" evidence="1">
    <location>
        <begin position="122"/>
        <end position="134"/>
    </location>
</feature>
<evidence type="ECO:0000313" key="2">
    <source>
        <dbReference type="EMBL" id="MBB0231569.1"/>
    </source>
</evidence>
<feature type="compositionally biased region" description="Gly residues" evidence="1">
    <location>
        <begin position="147"/>
        <end position="157"/>
    </location>
</feature>
<dbReference type="InterPro" id="IPR046165">
    <property type="entry name" value="DUF6167"/>
</dbReference>
<evidence type="ECO:0000313" key="3">
    <source>
        <dbReference type="Proteomes" id="UP000530234"/>
    </source>
</evidence>
<dbReference type="Proteomes" id="UP000530234">
    <property type="component" value="Unassembled WGS sequence"/>
</dbReference>
<sequence>MFRRTFWFTAGAATGIWATTRVHRALRALEPDALAARALDRAALAGRRARAFAGDVREGMARRERELGEALGLADDPDGREPHRDLADEFQGRHRADGLVDEDDLGEVGGVARRQGAEGVQQGDGVGNGPGGLQAGQLADQGDHGPGEVGVTGGGENARGHRGPAHSWKNWRGSMCGFSSRSPMIV</sequence>